<dbReference type="PRINTS" id="PR00080">
    <property type="entry name" value="SDRFAMILY"/>
</dbReference>
<keyword evidence="2" id="KW-0560">Oxidoreductase</keyword>
<dbReference type="RefSeq" id="WP_030777574.1">
    <property type="nucleotide sequence ID" value="NZ_JBFACJ010000017.1"/>
</dbReference>
<dbReference type="PANTHER" id="PTHR42760:SF40">
    <property type="entry name" value="3-OXOACYL-[ACYL-CARRIER-PROTEIN] REDUCTASE, CHLOROPLASTIC"/>
    <property type="match status" value="1"/>
</dbReference>
<dbReference type="SUPFAM" id="SSF51735">
    <property type="entry name" value="NAD(P)-binding Rossmann-fold domains"/>
    <property type="match status" value="1"/>
</dbReference>
<sequence>MQHNLAGKVVLITGAGGGIGFATARAFLDEGAYVVGGDLDPGPLAALGDDRVLPVEADLRDPYGARRLAQAALDRFGRVDVLHNNAGVATVRPGGFLGVEDDAWRDVLELNLLGYVRMARAVLPHMLERGSGVLLHTASEAARMPNPRLPDYSVVKAGVLMLSKALAREFTPRGVRSNVISPGFIRTAVYDRPGGLADALAEEFGTDRETALKRYVELNGIPAGRLGRPEEVAAAAVHLASDASAFVSGAEIVVDGGVTPTV</sequence>
<evidence type="ECO:0000256" key="1">
    <source>
        <dbReference type="ARBA" id="ARBA00006484"/>
    </source>
</evidence>
<dbReference type="Gene3D" id="3.40.50.720">
    <property type="entry name" value="NAD(P)-binding Rossmann-like Domain"/>
    <property type="match status" value="1"/>
</dbReference>
<evidence type="ECO:0000313" key="2">
    <source>
        <dbReference type="EMBL" id="MFF9883195.1"/>
    </source>
</evidence>
<accession>A0ABW6YWF7</accession>
<reference evidence="2 3" key="1">
    <citation type="submission" date="2024-10" db="EMBL/GenBank/DDBJ databases">
        <title>The Natural Products Discovery Center: Release of the First 8490 Sequenced Strains for Exploring Actinobacteria Biosynthetic Diversity.</title>
        <authorList>
            <person name="Kalkreuter E."/>
            <person name="Kautsar S.A."/>
            <person name="Yang D."/>
            <person name="Bader C.D."/>
            <person name="Teijaro C.N."/>
            <person name="Fluegel L."/>
            <person name="Davis C.M."/>
            <person name="Simpson J.R."/>
            <person name="Lauterbach L."/>
            <person name="Steele A.D."/>
            <person name="Gui C."/>
            <person name="Meng S."/>
            <person name="Li G."/>
            <person name="Viehrig K."/>
            <person name="Ye F."/>
            <person name="Su P."/>
            <person name="Kiefer A.F."/>
            <person name="Nichols A."/>
            <person name="Cepeda A.J."/>
            <person name="Yan W."/>
            <person name="Fan B."/>
            <person name="Jiang Y."/>
            <person name="Adhikari A."/>
            <person name="Zheng C.-J."/>
            <person name="Schuster L."/>
            <person name="Cowan T.M."/>
            <person name="Smanski M.J."/>
            <person name="Chevrette M.G."/>
            <person name="De Carvalho L.P.S."/>
            <person name="Shen B."/>
        </authorList>
    </citation>
    <scope>NUCLEOTIDE SEQUENCE [LARGE SCALE GENOMIC DNA]</scope>
    <source>
        <strain evidence="2 3">NPDC013366</strain>
    </source>
</reference>
<protein>
    <submittedName>
        <fullName evidence="2">SDR family NAD(P)-dependent oxidoreductase</fullName>
        <ecNumber evidence="2">1.1.1.-</ecNumber>
    </submittedName>
</protein>
<keyword evidence="3" id="KW-1185">Reference proteome</keyword>
<comment type="caution">
    <text evidence="2">The sequence shown here is derived from an EMBL/GenBank/DDBJ whole genome shotgun (WGS) entry which is preliminary data.</text>
</comment>
<name>A0ABW6YWF7_9ACTN</name>
<dbReference type="Pfam" id="PF13561">
    <property type="entry name" value="adh_short_C2"/>
    <property type="match status" value="1"/>
</dbReference>
<dbReference type="PANTHER" id="PTHR42760">
    <property type="entry name" value="SHORT-CHAIN DEHYDROGENASES/REDUCTASES FAMILY MEMBER"/>
    <property type="match status" value="1"/>
</dbReference>
<dbReference type="InterPro" id="IPR036291">
    <property type="entry name" value="NAD(P)-bd_dom_sf"/>
</dbReference>
<dbReference type="EC" id="1.1.1.-" evidence="2"/>
<dbReference type="GO" id="GO:0016491">
    <property type="term" value="F:oxidoreductase activity"/>
    <property type="evidence" value="ECO:0007669"/>
    <property type="project" value="UniProtKB-KW"/>
</dbReference>
<dbReference type="InterPro" id="IPR002347">
    <property type="entry name" value="SDR_fam"/>
</dbReference>
<dbReference type="PRINTS" id="PR00081">
    <property type="entry name" value="GDHRDH"/>
</dbReference>
<evidence type="ECO:0000313" key="3">
    <source>
        <dbReference type="Proteomes" id="UP001603418"/>
    </source>
</evidence>
<dbReference type="EMBL" id="JBICBM010000007">
    <property type="protein sequence ID" value="MFF9883195.1"/>
    <property type="molecule type" value="Genomic_DNA"/>
</dbReference>
<organism evidence="2 3">
    <name type="scientific">Streptomyces eurythermus</name>
    <dbReference type="NCBI Taxonomy" id="42237"/>
    <lineage>
        <taxon>Bacteria</taxon>
        <taxon>Bacillati</taxon>
        <taxon>Actinomycetota</taxon>
        <taxon>Actinomycetes</taxon>
        <taxon>Kitasatosporales</taxon>
        <taxon>Streptomycetaceae</taxon>
        <taxon>Streptomyces</taxon>
    </lineage>
</organism>
<proteinExistence type="inferred from homology"/>
<comment type="similarity">
    <text evidence="1">Belongs to the short-chain dehydrogenases/reductases (SDR) family.</text>
</comment>
<gene>
    <name evidence="2" type="ORF">ACF1HC_16580</name>
</gene>
<dbReference type="Proteomes" id="UP001603418">
    <property type="component" value="Unassembled WGS sequence"/>
</dbReference>